<feature type="transmembrane region" description="Helical" evidence="1">
    <location>
        <begin position="20"/>
        <end position="42"/>
    </location>
</feature>
<evidence type="ECO:0000313" key="2">
    <source>
        <dbReference type="EMBL" id="JAD40952.1"/>
    </source>
</evidence>
<accession>A0A0A9A1N4</accession>
<organism evidence="2">
    <name type="scientific">Arundo donax</name>
    <name type="common">Giant reed</name>
    <name type="synonym">Donax arundinaceus</name>
    <dbReference type="NCBI Taxonomy" id="35708"/>
    <lineage>
        <taxon>Eukaryota</taxon>
        <taxon>Viridiplantae</taxon>
        <taxon>Streptophyta</taxon>
        <taxon>Embryophyta</taxon>
        <taxon>Tracheophyta</taxon>
        <taxon>Spermatophyta</taxon>
        <taxon>Magnoliopsida</taxon>
        <taxon>Liliopsida</taxon>
        <taxon>Poales</taxon>
        <taxon>Poaceae</taxon>
        <taxon>PACMAD clade</taxon>
        <taxon>Arundinoideae</taxon>
        <taxon>Arundineae</taxon>
        <taxon>Arundo</taxon>
    </lineage>
</organism>
<reference evidence="2" key="1">
    <citation type="submission" date="2014-09" db="EMBL/GenBank/DDBJ databases">
        <authorList>
            <person name="Magalhaes I.L.F."/>
            <person name="Oliveira U."/>
            <person name="Santos F.R."/>
            <person name="Vidigal T.H.D.A."/>
            <person name="Brescovit A.D."/>
            <person name="Santos A.J."/>
        </authorList>
    </citation>
    <scope>NUCLEOTIDE SEQUENCE</scope>
    <source>
        <tissue evidence="2">Shoot tissue taken approximately 20 cm above the soil surface</tissue>
    </source>
</reference>
<reference evidence="2" key="2">
    <citation type="journal article" date="2015" name="Data Brief">
        <title>Shoot transcriptome of the giant reed, Arundo donax.</title>
        <authorList>
            <person name="Barrero R.A."/>
            <person name="Guerrero F.D."/>
            <person name="Moolhuijzen P."/>
            <person name="Goolsby J.A."/>
            <person name="Tidwell J."/>
            <person name="Bellgard S.E."/>
            <person name="Bellgard M.I."/>
        </authorList>
    </citation>
    <scope>NUCLEOTIDE SEQUENCE</scope>
    <source>
        <tissue evidence="2">Shoot tissue taken approximately 20 cm above the soil surface</tissue>
    </source>
</reference>
<name>A0A0A9A1N4_ARUDO</name>
<keyword evidence="1" id="KW-0812">Transmembrane</keyword>
<sequence>MHLQYGVHQNIPEHQMLTFVFLFDISRPNLYILSGFICMIAFSNG</sequence>
<dbReference type="AlphaFoldDB" id="A0A0A9A1N4"/>
<evidence type="ECO:0000256" key="1">
    <source>
        <dbReference type="SAM" id="Phobius"/>
    </source>
</evidence>
<keyword evidence="1" id="KW-1133">Transmembrane helix</keyword>
<proteinExistence type="predicted"/>
<keyword evidence="1" id="KW-0472">Membrane</keyword>
<protein>
    <submittedName>
        <fullName evidence="2">Uncharacterized protein</fullName>
    </submittedName>
</protein>
<dbReference type="EMBL" id="GBRH01256943">
    <property type="protein sequence ID" value="JAD40952.1"/>
    <property type="molecule type" value="Transcribed_RNA"/>
</dbReference>